<dbReference type="SUPFAM" id="SSF48013">
    <property type="entry name" value="NusB-like"/>
    <property type="match status" value="1"/>
</dbReference>
<dbReference type="GO" id="GO:0008168">
    <property type="term" value="F:methyltransferase activity"/>
    <property type="evidence" value="ECO:0007669"/>
    <property type="project" value="UniProtKB-KW"/>
</dbReference>
<dbReference type="InterPro" id="IPR018314">
    <property type="entry name" value="RsmB/NOL1/NOP2-like_CS"/>
</dbReference>
<evidence type="ECO:0000313" key="9">
    <source>
        <dbReference type="Proteomes" id="UP001057498"/>
    </source>
</evidence>
<evidence type="ECO:0000256" key="1">
    <source>
        <dbReference type="ARBA" id="ARBA00007494"/>
    </source>
</evidence>
<accession>A0ABN6PYB0</accession>
<dbReference type="InterPro" id="IPR054728">
    <property type="entry name" value="RsmB-like_ferredoxin"/>
</dbReference>
<keyword evidence="4 6" id="KW-0949">S-adenosyl-L-methionine</keyword>
<dbReference type="PROSITE" id="PS51686">
    <property type="entry name" value="SAM_MT_RSMB_NOP"/>
    <property type="match status" value="1"/>
</dbReference>
<evidence type="ECO:0000256" key="3">
    <source>
        <dbReference type="ARBA" id="ARBA00022679"/>
    </source>
</evidence>
<dbReference type="Gene3D" id="3.40.50.150">
    <property type="entry name" value="Vaccinia Virus protein VP39"/>
    <property type="match status" value="1"/>
</dbReference>
<evidence type="ECO:0000259" key="7">
    <source>
        <dbReference type="PROSITE" id="PS51686"/>
    </source>
</evidence>
<dbReference type="InterPro" id="IPR029063">
    <property type="entry name" value="SAM-dependent_MTases_sf"/>
</dbReference>
<dbReference type="PANTHER" id="PTHR22807">
    <property type="entry name" value="NOP2 YEAST -RELATED NOL1/NOP2/FMU SUN DOMAIN-CONTAINING"/>
    <property type="match status" value="1"/>
</dbReference>
<reference evidence="8" key="1">
    <citation type="submission" date="2022-04" db="EMBL/GenBank/DDBJ databases">
        <title>Whole genome sequence of Sphaerotilus sp. FB-5.</title>
        <authorList>
            <person name="Takeda M."/>
            <person name="Narihara S."/>
            <person name="Akimoto M."/>
            <person name="Akimoto R."/>
            <person name="Nishiyashiki S."/>
            <person name="Murakami T."/>
        </authorList>
    </citation>
    <scope>NUCLEOTIDE SEQUENCE</scope>
    <source>
        <strain evidence="8">FB-5</strain>
    </source>
</reference>
<feature type="binding site" evidence="6">
    <location>
        <position position="298"/>
    </location>
    <ligand>
        <name>S-adenosyl-L-methionine</name>
        <dbReference type="ChEBI" id="CHEBI:59789"/>
    </ligand>
</feature>
<comment type="similarity">
    <text evidence="1 6">Belongs to the class I-like SAM-binding methyltransferase superfamily. RsmB/NOP family.</text>
</comment>
<dbReference type="PROSITE" id="PS01153">
    <property type="entry name" value="NOL1_NOP2_SUN"/>
    <property type="match status" value="1"/>
</dbReference>
<protein>
    <submittedName>
        <fullName evidence="8">Ribosomal RNA small subunit methyltransferase B</fullName>
    </submittedName>
</protein>
<dbReference type="Proteomes" id="UP001057498">
    <property type="component" value="Chromosome"/>
</dbReference>
<evidence type="ECO:0000256" key="4">
    <source>
        <dbReference type="ARBA" id="ARBA00022691"/>
    </source>
</evidence>
<proteinExistence type="inferred from homology"/>
<evidence type="ECO:0000256" key="2">
    <source>
        <dbReference type="ARBA" id="ARBA00022603"/>
    </source>
</evidence>
<dbReference type="InterPro" id="IPR001678">
    <property type="entry name" value="MeTrfase_RsmB-F_NOP2_dom"/>
</dbReference>
<keyword evidence="2 6" id="KW-0489">Methyltransferase</keyword>
<dbReference type="NCBIfam" id="NF008149">
    <property type="entry name" value="PRK10901.1"/>
    <property type="match status" value="1"/>
</dbReference>
<dbReference type="EMBL" id="AP025730">
    <property type="protein sequence ID" value="BDI08141.1"/>
    <property type="molecule type" value="Genomic_DNA"/>
</dbReference>
<feature type="binding site" evidence="6">
    <location>
        <position position="343"/>
    </location>
    <ligand>
        <name>S-adenosyl-L-methionine</name>
        <dbReference type="ChEBI" id="CHEBI:59789"/>
    </ligand>
</feature>
<keyword evidence="9" id="KW-1185">Reference proteome</keyword>
<gene>
    <name evidence="8" type="ORF">CATMQ487_51110</name>
</gene>
<organism evidence="8 9">
    <name type="scientific">Sphaerotilus microaerophilus</name>
    <dbReference type="NCBI Taxonomy" id="2914710"/>
    <lineage>
        <taxon>Bacteria</taxon>
        <taxon>Pseudomonadati</taxon>
        <taxon>Pseudomonadota</taxon>
        <taxon>Betaproteobacteria</taxon>
        <taxon>Burkholderiales</taxon>
        <taxon>Sphaerotilaceae</taxon>
        <taxon>Sphaerotilus</taxon>
    </lineage>
</organism>
<keyword evidence="5 6" id="KW-0694">RNA-binding</keyword>
<feature type="binding site" evidence="6">
    <location>
        <position position="324"/>
    </location>
    <ligand>
        <name>S-adenosyl-L-methionine</name>
        <dbReference type="ChEBI" id="CHEBI:59789"/>
    </ligand>
</feature>
<dbReference type="InterPro" id="IPR049560">
    <property type="entry name" value="MeTrfase_RsmB-F_NOP2_cat"/>
</dbReference>
<keyword evidence="3 6" id="KW-0808">Transferase</keyword>
<evidence type="ECO:0000313" key="8">
    <source>
        <dbReference type="EMBL" id="BDI08141.1"/>
    </source>
</evidence>
<dbReference type="PANTHER" id="PTHR22807:SF61">
    <property type="entry name" value="NOL1_NOP2_SUN FAMILY PROTEIN _ ANTITERMINATION NUSB DOMAIN-CONTAINING PROTEIN"/>
    <property type="match status" value="1"/>
</dbReference>
<feature type="domain" description="SAM-dependent MTase RsmB/NOP-type" evidence="7">
    <location>
        <begin position="169"/>
        <end position="455"/>
    </location>
</feature>
<evidence type="ECO:0000256" key="5">
    <source>
        <dbReference type="ARBA" id="ARBA00022884"/>
    </source>
</evidence>
<evidence type="ECO:0000256" key="6">
    <source>
        <dbReference type="PROSITE-ProRule" id="PRU01023"/>
    </source>
</evidence>
<dbReference type="Gene3D" id="1.10.287.730">
    <property type="entry name" value="Helix hairpin bin"/>
    <property type="match status" value="1"/>
</dbReference>
<sequence>MEPAGTDARSLPLARLLAHAADAVAAVQAGRSLTEALEACPAPARPGTQALAFEVMRCLAGARAARRELAPRPPPAWTEALLLTALALLWPGARAAYAAHTVVDQAVVAMRARTPAAAGFVNAVLRRFLREREALLARLEARDPEVRHQHPRWWIERLQQDWPDHWAAVLAADQAHAPMLLRVNPRHADAPAYAAELAAAGLGPAELLGRQALRLPRAVPVGALPGFALGHVSVQDLSAQLAAPLLLGEPSADPAVLLGDHPVTLPPGARVLDACAAPGGKTADLLERADGLDLLALDADAGRLGKVADTLARLGLQGQTQAADARQPASWWDGRAFDAILLDAPCSASGIVRRHPDARWLRRPGDIAELARTQAALLDALWPLLKPGGRLVYATCSVFRAEGQAQVDAFMQRTSAVISRAAPGHLLPLADNPTGFGGPAGGCGDGFFYARLDKAP</sequence>
<name>A0ABN6PYB0_9BURK</name>
<dbReference type="InterPro" id="IPR035926">
    <property type="entry name" value="NusB-like_sf"/>
</dbReference>
<dbReference type="InterPro" id="IPR023267">
    <property type="entry name" value="RCMT"/>
</dbReference>
<feature type="binding site" evidence="6">
    <location>
        <begin position="275"/>
        <end position="281"/>
    </location>
    <ligand>
        <name>S-adenosyl-L-methionine</name>
        <dbReference type="ChEBI" id="CHEBI:59789"/>
    </ligand>
</feature>
<dbReference type="Pfam" id="PF01189">
    <property type="entry name" value="Methyltr_RsmB-F"/>
    <property type="match status" value="1"/>
</dbReference>
<dbReference type="Pfam" id="PF22458">
    <property type="entry name" value="RsmF-B_ferredox"/>
    <property type="match status" value="1"/>
</dbReference>
<dbReference type="PRINTS" id="PR02008">
    <property type="entry name" value="RCMTFAMILY"/>
</dbReference>
<feature type="active site" description="Nucleophile" evidence="6">
    <location>
        <position position="396"/>
    </location>
</feature>
<dbReference type="GO" id="GO:0032259">
    <property type="term" value="P:methylation"/>
    <property type="evidence" value="ECO:0007669"/>
    <property type="project" value="UniProtKB-KW"/>
</dbReference>
<dbReference type="Gene3D" id="1.10.940.10">
    <property type="entry name" value="NusB-like"/>
    <property type="match status" value="1"/>
</dbReference>
<dbReference type="SUPFAM" id="SSF53335">
    <property type="entry name" value="S-adenosyl-L-methionine-dependent methyltransferases"/>
    <property type="match status" value="1"/>
</dbReference>
<dbReference type="Gene3D" id="3.30.70.1170">
    <property type="entry name" value="Sun protein, domain 3"/>
    <property type="match status" value="1"/>
</dbReference>